<feature type="compositionally biased region" description="Basic and acidic residues" evidence="1">
    <location>
        <begin position="151"/>
        <end position="169"/>
    </location>
</feature>
<feature type="domain" description="Tesmin/TSO1-like CXC" evidence="2">
    <location>
        <begin position="23"/>
        <end position="63"/>
    </location>
</feature>
<sequence length="188" mass="22004">MYYRNFPVKLPNFFKKEPSDPGGGFIRCDCASVCRNRDCLCFTASKFCTNSCTCHLCMNKPRRQNRQHINEHPAYNRGRWGGGSQSDCYSGVEDEEEDDTYWEDWCRKTEKYSHWKTTGSKDVPCIKTKQRETSPKESVGETPMRSRTKNYKSERKEYTSLEESPISKRKENKSKSKSSTSNKRKKKE</sequence>
<organism evidence="3 4">
    <name type="scientific">Olea europaea subsp. europaea</name>
    <dbReference type="NCBI Taxonomy" id="158383"/>
    <lineage>
        <taxon>Eukaryota</taxon>
        <taxon>Viridiplantae</taxon>
        <taxon>Streptophyta</taxon>
        <taxon>Embryophyta</taxon>
        <taxon>Tracheophyta</taxon>
        <taxon>Spermatophyta</taxon>
        <taxon>Magnoliopsida</taxon>
        <taxon>eudicotyledons</taxon>
        <taxon>Gunneridae</taxon>
        <taxon>Pentapetalae</taxon>
        <taxon>asterids</taxon>
        <taxon>lamiids</taxon>
        <taxon>Lamiales</taxon>
        <taxon>Oleaceae</taxon>
        <taxon>Oleeae</taxon>
        <taxon>Olea</taxon>
    </lineage>
</organism>
<accession>A0A8S0UT59</accession>
<dbReference type="InterPro" id="IPR033467">
    <property type="entry name" value="Tesmin/TSO1-like_CXC"/>
</dbReference>
<feature type="compositionally biased region" description="Basic and acidic residues" evidence="1">
    <location>
        <begin position="129"/>
        <end position="139"/>
    </location>
</feature>
<dbReference type="EMBL" id="CACTIH010009090">
    <property type="protein sequence ID" value="CAA3023439.1"/>
    <property type="molecule type" value="Genomic_DNA"/>
</dbReference>
<feature type="region of interest" description="Disordered" evidence="1">
    <location>
        <begin position="126"/>
        <end position="188"/>
    </location>
</feature>
<name>A0A8S0UT59_OLEEU</name>
<dbReference type="Proteomes" id="UP000594638">
    <property type="component" value="Unassembled WGS sequence"/>
</dbReference>
<feature type="compositionally biased region" description="Basic residues" evidence="1">
    <location>
        <begin position="170"/>
        <end position="188"/>
    </location>
</feature>
<dbReference type="Gramene" id="OE9A029338T2">
    <property type="protein sequence ID" value="OE9A029338C2"/>
    <property type="gene ID" value="OE9A029338"/>
</dbReference>
<dbReference type="AlphaFoldDB" id="A0A8S0UT59"/>
<evidence type="ECO:0000313" key="4">
    <source>
        <dbReference type="Proteomes" id="UP000594638"/>
    </source>
</evidence>
<comment type="caution">
    <text evidence="3">The sequence shown here is derived from an EMBL/GenBank/DDBJ whole genome shotgun (WGS) entry which is preliminary data.</text>
</comment>
<reference evidence="3 4" key="1">
    <citation type="submission" date="2019-12" db="EMBL/GenBank/DDBJ databases">
        <authorList>
            <person name="Alioto T."/>
            <person name="Alioto T."/>
            <person name="Gomez Garrido J."/>
        </authorList>
    </citation>
    <scope>NUCLEOTIDE SEQUENCE [LARGE SCALE GENOMIC DNA]</scope>
</reference>
<evidence type="ECO:0000256" key="1">
    <source>
        <dbReference type="SAM" id="MobiDB-lite"/>
    </source>
</evidence>
<dbReference type="OrthoDB" id="10398405at2759"/>
<evidence type="ECO:0000313" key="3">
    <source>
        <dbReference type="EMBL" id="CAA3023439.1"/>
    </source>
</evidence>
<evidence type="ECO:0000259" key="2">
    <source>
        <dbReference type="SMART" id="SM01114"/>
    </source>
</evidence>
<proteinExistence type="predicted"/>
<feature type="region of interest" description="Disordered" evidence="1">
    <location>
        <begin position="71"/>
        <end position="91"/>
    </location>
</feature>
<dbReference type="Gramene" id="OE9A029338T1">
    <property type="protein sequence ID" value="OE9A029338C1"/>
    <property type="gene ID" value="OE9A029338"/>
</dbReference>
<keyword evidence="4" id="KW-1185">Reference proteome</keyword>
<gene>
    <name evidence="3" type="ORF">OLEA9_A029338</name>
</gene>
<dbReference type="SMART" id="SM01114">
    <property type="entry name" value="CXC"/>
    <property type="match status" value="1"/>
</dbReference>
<protein>
    <recommendedName>
        <fullName evidence="2">Tesmin/TSO1-like CXC domain-containing protein</fullName>
    </recommendedName>
</protein>